<dbReference type="PROSITE" id="PS00463">
    <property type="entry name" value="ZN2_CY6_FUNGAL_1"/>
    <property type="match status" value="1"/>
</dbReference>
<name>A0A9P8TF12_9ASCO</name>
<sequence>MPTTTTIRKRVSKACDCCRFIKLKCDGLRPCSRCLSDNKICTYMSKKIDSSSPIDKKPKILNASYVDILENRVSLLIQSMNQILEKCSSPDPKDLIKFCQDKAMKDEGGNFDLNRVILKLIPGETLENLMSSSNIYSINQFISEVKNNVPVKCLEFKGGLPDEKHQCPKKDHHSEFELYPLSDGISTEITDNYLSQPLEYTSDYNTLSPSSLSSSLTMDMLIDNIPESDQYLQNSYESLQSDIFMNTNIDMNQLDMSFDEQLQDCSININDLTSGDMIHELISTSNANAEVENQYNGGIFNTENLKWELDTVHNNYVFF</sequence>
<dbReference type="InterPro" id="IPR001138">
    <property type="entry name" value="Zn2Cys6_DnaBD"/>
</dbReference>
<comment type="caution">
    <text evidence="2">The sequence shown here is derived from an EMBL/GenBank/DDBJ whole genome shotgun (WGS) entry which is preliminary data.</text>
</comment>
<dbReference type="CDD" id="cd00067">
    <property type="entry name" value="GAL4"/>
    <property type="match status" value="1"/>
</dbReference>
<dbReference type="InterPro" id="IPR052783">
    <property type="entry name" value="Metabolic/Drug-Res_Regulator"/>
</dbReference>
<dbReference type="Gene3D" id="4.10.240.10">
    <property type="entry name" value="Zn(2)-C6 fungal-type DNA-binding domain"/>
    <property type="match status" value="1"/>
</dbReference>
<dbReference type="SUPFAM" id="SSF57701">
    <property type="entry name" value="Zn2/Cys6 DNA-binding domain"/>
    <property type="match status" value="1"/>
</dbReference>
<evidence type="ECO:0000313" key="3">
    <source>
        <dbReference type="Proteomes" id="UP000769528"/>
    </source>
</evidence>
<dbReference type="EMBL" id="JAEUBF010000637">
    <property type="protein sequence ID" value="KAH3676399.1"/>
    <property type="molecule type" value="Genomic_DNA"/>
</dbReference>
<gene>
    <name evidence="2" type="ORF">WICMUC_002030</name>
</gene>
<accession>A0A9P8TF12</accession>
<dbReference type="InterPro" id="IPR036864">
    <property type="entry name" value="Zn2-C6_fun-type_DNA-bd_sf"/>
</dbReference>
<reference evidence="2" key="1">
    <citation type="journal article" date="2021" name="Open Biol.">
        <title>Shared evolutionary footprints suggest mitochondrial oxidative damage underlies multiple complex I losses in fungi.</title>
        <authorList>
            <person name="Schikora-Tamarit M.A."/>
            <person name="Marcet-Houben M."/>
            <person name="Nosek J."/>
            <person name="Gabaldon T."/>
        </authorList>
    </citation>
    <scope>NUCLEOTIDE SEQUENCE</scope>
    <source>
        <strain evidence="2">CBS6341</strain>
    </source>
</reference>
<keyword evidence="3" id="KW-1185">Reference proteome</keyword>
<reference evidence="2" key="2">
    <citation type="submission" date="2021-01" db="EMBL/GenBank/DDBJ databases">
        <authorList>
            <person name="Schikora-Tamarit M.A."/>
        </authorList>
    </citation>
    <scope>NUCLEOTIDE SEQUENCE</scope>
    <source>
        <strain evidence="2">CBS6341</strain>
    </source>
</reference>
<dbReference type="GO" id="GO:0008270">
    <property type="term" value="F:zinc ion binding"/>
    <property type="evidence" value="ECO:0007669"/>
    <property type="project" value="InterPro"/>
</dbReference>
<dbReference type="PROSITE" id="PS50048">
    <property type="entry name" value="ZN2_CY6_FUNGAL_2"/>
    <property type="match status" value="1"/>
</dbReference>
<dbReference type="SMART" id="SM00066">
    <property type="entry name" value="GAL4"/>
    <property type="match status" value="1"/>
</dbReference>
<dbReference type="PANTHER" id="PTHR47655">
    <property type="entry name" value="QUINIC ACID UTILIZATION ACTIVATOR"/>
    <property type="match status" value="1"/>
</dbReference>
<proteinExistence type="predicted"/>
<evidence type="ECO:0000259" key="1">
    <source>
        <dbReference type="PROSITE" id="PS50048"/>
    </source>
</evidence>
<dbReference type="AlphaFoldDB" id="A0A9P8TF12"/>
<dbReference type="PANTHER" id="PTHR47655:SF3">
    <property type="entry name" value="ZN(II)2CYS6 TRANSCRIPTION FACTOR (EUROFUNG)"/>
    <property type="match status" value="1"/>
</dbReference>
<dbReference type="OrthoDB" id="5600212at2759"/>
<dbReference type="Pfam" id="PF00172">
    <property type="entry name" value="Zn_clus"/>
    <property type="match status" value="1"/>
</dbReference>
<dbReference type="GO" id="GO:0000981">
    <property type="term" value="F:DNA-binding transcription factor activity, RNA polymerase II-specific"/>
    <property type="evidence" value="ECO:0007669"/>
    <property type="project" value="InterPro"/>
</dbReference>
<protein>
    <recommendedName>
        <fullName evidence="1">Zn(2)-C6 fungal-type domain-containing protein</fullName>
    </recommendedName>
</protein>
<feature type="domain" description="Zn(2)-C6 fungal-type" evidence="1">
    <location>
        <begin position="14"/>
        <end position="43"/>
    </location>
</feature>
<dbReference type="Proteomes" id="UP000769528">
    <property type="component" value="Unassembled WGS sequence"/>
</dbReference>
<organism evidence="2 3">
    <name type="scientific">Wickerhamomyces mucosus</name>
    <dbReference type="NCBI Taxonomy" id="1378264"/>
    <lineage>
        <taxon>Eukaryota</taxon>
        <taxon>Fungi</taxon>
        <taxon>Dikarya</taxon>
        <taxon>Ascomycota</taxon>
        <taxon>Saccharomycotina</taxon>
        <taxon>Saccharomycetes</taxon>
        <taxon>Phaffomycetales</taxon>
        <taxon>Wickerhamomycetaceae</taxon>
        <taxon>Wickerhamomyces</taxon>
    </lineage>
</organism>
<evidence type="ECO:0000313" key="2">
    <source>
        <dbReference type="EMBL" id="KAH3676399.1"/>
    </source>
</evidence>